<dbReference type="Gene3D" id="3.90.470.20">
    <property type="entry name" value="4'-phosphopantetheinyl transferase domain"/>
    <property type="match status" value="2"/>
</dbReference>
<name>A0A8J3GAR1_9BACT</name>
<dbReference type="GO" id="GO:0019878">
    <property type="term" value="P:lysine biosynthetic process via aminoadipic acid"/>
    <property type="evidence" value="ECO:0007669"/>
    <property type="project" value="TreeGrafter"/>
</dbReference>
<dbReference type="InterPro" id="IPR037143">
    <property type="entry name" value="4-PPantetheinyl_Trfase_dom_sf"/>
</dbReference>
<keyword evidence="2" id="KW-0808">Transferase</keyword>
<proteinExistence type="inferred from homology"/>
<reference evidence="5 6" key="1">
    <citation type="journal article" date="2014" name="Int. J. Syst. Evol. Microbiol.">
        <title>Complete genome sequence of Corynebacterium casei LMG S-19264T (=DSM 44701T), isolated from a smear-ripened cheese.</title>
        <authorList>
            <consortium name="US DOE Joint Genome Institute (JGI-PGF)"/>
            <person name="Walter F."/>
            <person name="Albersmeier A."/>
            <person name="Kalinowski J."/>
            <person name="Ruckert C."/>
        </authorList>
    </citation>
    <scope>NUCLEOTIDE SEQUENCE [LARGE SCALE GENOMIC DNA]</scope>
    <source>
        <strain evidence="5 6">KCTC 12866</strain>
    </source>
</reference>
<feature type="domain" description="4'-phosphopantetheinyl transferase" evidence="3">
    <location>
        <begin position="108"/>
        <end position="181"/>
    </location>
</feature>
<dbReference type="GO" id="GO:0000287">
    <property type="term" value="F:magnesium ion binding"/>
    <property type="evidence" value="ECO:0007669"/>
    <property type="project" value="InterPro"/>
</dbReference>
<sequence length="211" mass="23877">MPLVHTENITEECRLMVWELTESVEVLHEMLPAAADMVEFSGISHPQKRREWLAGRVLLGQIVSEMGETFKGTWKDAHGKPHLVESSCFISITHTFDYVAAVIHPSSPIGIDMEKMDAKLQRTARKYLNETEMVESDNTLSMLGTYWCAKEALYKLNGRNKVSFKNDISIDPFDGKTTVLKGTLRDSGQKVRADLHLRWFGTYCLVVAEVS</sequence>
<evidence type="ECO:0000259" key="4">
    <source>
        <dbReference type="Pfam" id="PF17837"/>
    </source>
</evidence>
<comment type="similarity">
    <text evidence="1">Belongs to the P-Pant transferase superfamily. Gsp/Sfp/HetI/AcpT family.</text>
</comment>
<organism evidence="5 6">
    <name type="scientific">Persicitalea jodogahamensis</name>
    <dbReference type="NCBI Taxonomy" id="402147"/>
    <lineage>
        <taxon>Bacteria</taxon>
        <taxon>Pseudomonadati</taxon>
        <taxon>Bacteroidota</taxon>
        <taxon>Cytophagia</taxon>
        <taxon>Cytophagales</taxon>
        <taxon>Spirosomataceae</taxon>
        <taxon>Persicitalea</taxon>
    </lineage>
</organism>
<dbReference type="PANTHER" id="PTHR12215:SF10">
    <property type="entry name" value="L-AMINOADIPATE-SEMIALDEHYDE DEHYDROGENASE-PHOSPHOPANTETHEINYL TRANSFERASE"/>
    <property type="match status" value="1"/>
</dbReference>
<dbReference type="Proteomes" id="UP000598271">
    <property type="component" value="Unassembled WGS sequence"/>
</dbReference>
<dbReference type="EMBL" id="BMXF01000002">
    <property type="protein sequence ID" value="GHB71814.1"/>
    <property type="molecule type" value="Genomic_DNA"/>
</dbReference>
<evidence type="ECO:0000256" key="2">
    <source>
        <dbReference type="ARBA" id="ARBA00022679"/>
    </source>
</evidence>
<dbReference type="Pfam" id="PF01648">
    <property type="entry name" value="ACPS"/>
    <property type="match status" value="1"/>
</dbReference>
<gene>
    <name evidence="5" type="ORF">GCM10007390_27160</name>
</gene>
<dbReference type="GO" id="GO:0005829">
    <property type="term" value="C:cytosol"/>
    <property type="evidence" value="ECO:0007669"/>
    <property type="project" value="TreeGrafter"/>
</dbReference>
<evidence type="ECO:0000313" key="6">
    <source>
        <dbReference type="Proteomes" id="UP000598271"/>
    </source>
</evidence>
<dbReference type="SUPFAM" id="SSF56214">
    <property type="entry name" value="4'-phosphopantetheinyl transferase"/>
    <property type="match status" value="2"/>
</dbReference>
<comment type="caution">
    <text evidence="5">The sequence shown here is derived from an EMBL/GenBank/DDBJ whole genome shotgun (WGS) entry which is preliminary data.</text>
</comment>
<dbReference type="InterPro" id="IPR041354">
    <property type="entry name" value="4PPT_N"/>
</dbReference>
<evidence type="ECO:0008006" key="7">
    <source>
        <dbReference type="Google" id="ProtNLM"/>
    </source>
</evidence>
<dbReference type="GO" id="GO:0008897">
    <property type="term" value="F:holo-[acyl-carrier-protein] synthase activity"/>
    <property type="evidence" value="ECO:0007669"/>
    <property type="project" value="InterPro"/>
</dbReference>
<protein>
    <recommendedName>
        <fullName evidence="7">4'-phosphopantetheinyl transferase superfamily protein</fullName>
    </recommendedName>
</protein>
<dbReference type="InterPro" id="IPR050559">
    <property type="entry name" value="P-Pant_transferase_sf"/>
</dbReference>
<dbReference type="RefSeq" id="WP_189565002.1">
    <property type="nucleotide sequence ID" value="NZ_BMXF01000002.1"/>
</dbReference>
<evidence type="ECO:0000259" key="3">
    <source>
        <dbReference type="Pfam" id="PF01648"/>
    </source>
</evidence>
<accession>A0A8J3GAR1</accession>
<evidence type="ECO:0000256" key="1">
    <source>
        <dbReference type="ARBA" id="ARBA00010990"/>
    </source>
</evidence>
<keyword evidence="6" id="KW-1185">Reference proteome</keyword>
<dbReference type="AlphaFoldDB" id="A0A8J3GAR1"/>
<evidence type="ECO:0000313" key="5">
    <source>
        <dbReference type="EMBL" id="GHB71814.1"/>
    </source>
</evidence>
<dbReference type="Pfam" id="PF17837">
    <property type="entry name" value="4PPT_N"/>
    <property type="match status" value="1"/>
</dbReference>
<feature type="domain" description="4'-phosphopantetheinyl transferase N-terminal" evidence="4">
    <location>
        <begin position="45"/>
        <end position="103"/>
    </location>
</feature>
<dbReference type="PANTHER" id="PTHR12215">
    <property type="entry name" value="PHOSPHOPANTETHEINE TRANSFERASE"/>
    <property type="match status" value="1"/>
</dbReference>
<dbReference type="InterPro" id="IPR008278">
    <property type="entry name" value="4-PPantetheinyl_Trfase_dom"/>
</dbReference>